<dbReference type="GeneID" id="87898312"/>
<evidence type="ECO:0000313" key="8">
    <source>
        <dbReference type="EMBL" id="KAK4643741.1"/>
    </source>
</evidence>
<evidence type="ECO:0008006" key="10">
    <source>
        <dbReference type="Google" id="ProtNLM"/>
    </source>
</evidence>
<dbReference type="Gene3D" id="1.10.630.10">
    <property type="entry name" value="Cytochrome P450"/>
    <property type="match status" value="1"/>
</dbReference>
<comment type="cofactor">
    <cofactor evidence="1">
        <name>heme</name>
        <dbReference type="ChEBI" id="CHEBI:30413"/>
    </cofactor>
</comment>
<keyword evidence="7" id="KW-0472">Membrane</keyword>
<keyword evidence="3 6" id="KW-0349">Heme</keyword>
<keyword evidence="6" id="KW-0503">Monooxygenase</keyword>
<dbReference type="Pfam" id="PF00067">
    <property type="entry name" value="p450"/>
    <property type="match status" value="1"/>
</dbReference>
<dbReference type="PRINTS" id="PR00385">
    <property type="entry name" value="P450"/>
</dbReference>
<evidence type="ECO:0000256" key="4">
    <source>
        <dbReference type="ARBA" id="ARBA00022723"/>
    </source>
</evidence>
<reference evidence="8 9" key="1">
    <citation type="journal article" date="2023" name="bioRxiv">
        <title>High-quality genome assemblies of four members of thePodospora anserinaspecies complex.</title>
        <authorList>
            <person name="Ament-Velasquez S.L."/>
            <person name="Vogan A.A."/>
            <person name="Wallerman O."/>
            <person name="Hartmann F."/>
            <person name="Gautier V."/>
            <person name="Silar P."/>
            <person name="Giraud T."/>
            <person name="Johannesson H."/>
        </authorList>
    </citation>
    <scope>NUCLEOTIDE SEQUENCE [LARGE SCALE GENOMIC DNA]</scope>
    <source>
        <strain evidence="8 9">CBS 112042</strain>
    </source>
</reference>
<keyword evidence="7" id="KW-0812">Transmembrane</keyword>
<keyword evidence="9" id="KW-1185">Reference proteome</keyword>
<keyword evidence="5 6" id="KW-0408">Iron</keyword>
<evidence type="ECO:0000313" key="9">
    <source>
        <dbReference type="Proteomes" id="UP001322138"/>
    </source>
</evidence>
<evidence type="ECO:0000256" key="2">
    <source>
        <dbReference type="ARBA" id="ARBA00010617"/>
    </source>
</evidence>
<dbReference type="InterPro" id="IPR017972">
    <property type="entry name" value="Cyt_P450_CS"/>
</dbReference>
<dbReference type="InterPro" id="IPR001128">
    <property type="entry name" value="Cyt_P450"/>
</dbReference>
<evidence type="ECO:0000256" key="5">
    <source>
        <dbReference type="ARBA" id="ARBA00023004"/>
    </source>
</evidence>
<organism evidence="8 9">
    <name type="scientific">Podospora bellae-mahoneyi</name>
    <dbReference type="NCBI Taxonomy" id="2093777"/>
    <lineage>
        <taxon>Eukaryota</taxon>
        <taxon>Fungi</taxon>
        <taxon>Dikarya</taxon>
        <taxon>Ascomycota</taxon>
        <taxon>Pezizomycotina</taxon>
        <taxon>Sordariomycetes</taxon>
        <taxon>Sordariomycetidae</taxon>
        <taxon>Sordariales</taxon>
        <taxon>Podosporaceae</taxon>
        <taxon>Podospora</taxon>
    </lineage>
</organism>
<name>A0ABR0FIG1_9PEZI</name>
<proteinExistence type="inferred from homology"/>
<keyword evidence="4 6" id="KW-0479">Metal-binding</keyword>
<dbReference type="PANTHER" id="PTHR24305:SF232">
    <property type="entry name" value="P450, PUTATIVE (EUROFUNG)-RELATED"/>
    <property type="match status" value="1"/>
</dbReference>
<evidence type="ECO:0000256" key="6">
    <source>
        <dbReference type="RuleBase" id="RU000461"/>
    </source>
</evidence>
<sequence>MASASSSASGPVPTGATLDWDWNTVLTAAQSSKLTLLVVAPSIACFLWFFVAYQTSPLKKYPGPFLAGWTNLWRLSKVYGAEYAQTMKKLHEKYGPIVRIGPNLLDLDFPELSRTIYNTDGKWVKSDFYKNSSSIIDGKITYHMFSETNNVEHARLKRPVVRHYSVPAVLAMEAHMDKVVADLLQHLKKRFVEPRKVCNFGDWLGYCESGPRHRLPGYEHTLTRSDAWDFLGIVTFSTKFGYMEKGYDFDGTLAVADQSIDYLALCGQMPWTDYILDKNPIYPLGPPNISNVTNIAIQKMTARLKGEDKVFNPEKPDFLQYFIESKSTHPEIVDEGKIIGYLLLNLIAGADTTAITLRALFYYTLKDQRVWKKLESEVRSVFKAFEPAAHSKARALPYLDAVVNETLRYHPAVSMIMERIVPEGGLVLPDGSVVPGGQMVGMNPYIVGRNKKVFGENADDFYPDRWLQRDGENDEQYKERMQLWNQAMLQFGGGSRICLGRNLSMMEVYKLVPTLLSTFDIELEDPNEVWWYSSRWFYRTKGVNCRLRPRSD</sequence>
<gene>
    <name evidence="8" type="ORF">QC761_405500</name>
</gene>
<keyword evidence="6" id="KW-0560">Oxidoreductase</keyword>
<protein>
    <recommendedName>
        <fullName evidence="10">Cytochrome P450 E-class, group I</fullName>
    </recommendedName>
</protein>
<evidence type="ECO:0000256" key="3">
    <source>
        <dbReference type="ARBA" id="ARBA00022617"/>
    </source>
</evidence>
<dbReference type="SUPFAM" id="SSF48264">
    <property type="entry name" value="Cytochrome P450"/>
    <property type="match status" value="1"/>
</dbReference>
<feature type="transmembrane region" description="Helical" evidence="7">
    <location>
        <begin position="34"/>
        <end position="53"/>
    </location>
</feature>
<evidence type="ECO:0000256" key="1">
    <source>
        <dbReference type="ARBA" id="ARBA00001971"/>
    </source>
</evidence>
<dbReference type="PANTHER" id="PTHR24305">
    <property type="entry name" value="CYTOCHROME P450"/>
    <property type="match status" value="1"/>
</dbReference>
<dbReference type="EMBL" id="JAFFGZ010000006">
    <property type="protein sequence ID" value="KAK4643741.1"/>
    <property type="molecule type" value="Genomic_DNA"/>
</dbReference>
<dbReference type="InterPro" id="IPR036396">
    <property type="entry name" value="Cyt_P450_sf"/>
</dbReference>
<evidence type="ECO:0000256" key="7">
    <source>
        <dbReference type="SAM" id="Phobius"/>
    </source>
</evidence>
<dbReference type="InterPro" id="IPR002401">
    <property type="entry name" value="Cyt_P450_E_grp-I"/>
</dbReference>
<comment type="similarity">
    <text evidence="2 6">Belongs to the cytochrome P450 family.</text>
</comment>
<dbReference type="Proteomes" id="UP001322138">
    <property type="component" value="Unassembled WGS sequence"/>
</dbReference>
<accession>A0ABR0FIG1</accession>
<dbReference type="RefSeq" id="XP_062732717.1">
    <property type="nucleotide sequence ID" value="XM_062878830.1"/>
</dbReference>
<keyword evidence="7" id="KW-1133">Transmembrane helix</keyword>
<dbReference type="PRINTS" id="PR00463">
    <property type="entry name" value="EP450I"/>
</dbReference>
<comment type="caution">
    <text evidence="8">The sequence shown here is derived from an EMBL/GenBank/DDBJ whole genome shotgun (WGS) entry which is preliminary data.</text>
</comment>
<dbReference type="InterPro" id="IPR050121">
    <property type="entry name" value="Cytochrome_P450_monoxygenase"/>
</dbReference>
<dbReference type="PROSITE" id="PS00086">
    <property type="entry name" value="CYTOCHROME_P450"/>
    <property type="match status" value="1"/>
</dbReference>
<dbReference type="CDD" id="cd11060">
    <property type="entry name" value="CYP57A1-like"/>
    <property type="match status" value="1"/>
</dbReference>